<dbReference type="GO" id="GO:0016139">
    <property type="term" value="P:glycoside catabolic process"/>
    <property type="evidence" value="ECO:0007669"/>
    <property type="project" value="TreeGrafter"/>
</dbReference>
<dbReference type="InterPro" id="IPR017853">
    <property type="entry name" value="GH"/>
</dbReference>
<dbReference type="Proteomes" id="UP000663829">
    <property type="component" value="Unassembled WGS sequence"/>
</dbReference>
<feature type="domain" description="Glycoside hydrolase family 29 N-terminal" evidence="9">
    <location>
        <begin position="27"/>
        <end position="174"/>
    </location>
</feature>
<dbReference type="InterPro" id="IPR018526">
    <property type="entry name" value="Glyco_hydro_29_CS"/>
</dbReference>
<dbReference type="GO" id="GO:0004560">
    <property type="term" value="F:alpha-L-fucosidase activity"/>
    <property type="evidence" value="ECO:0007669"/>
    <property type="project" value="UniProtKB-EC"/>
</dbReference>
<sequence length="387" mass="44140">MAHCIPFDSVLVVCLIFPKILVLINVAKTVKYTPDWNSLDTRPLPEWYDNAKVGIFIHWGTFSVPAFGSEWFWYSWKGSNPNPQVVEFMNKNYPPDFTYADFAEQFHAEFYDPNEWADIFQASGAKYIVLTSKHHEGYTMWPSKYSWNWNAMDVGPHRDLLGDLASAIRNRTKIKRQTVTGNGIPCKHGSFYTCSDHYNPGHLVTHKWENCFTLDKNSWGYRRSASVNDYISIEELLKEVVTTVSTGGNVLINTGPTSYGKIAPIMEERLRQMGSWLNVNGEAIYNSVPWKYQNDTSNKDVWYTASKDGKLVYASLLVWPTNSTTILLGAPISTSDTKVSMLGREAPINWRSSEQPPGIILDITDVKAYSLPSDWTWVFKLENIDVK</sequence>
<dbReference type="EMBL" id="CAJOBC010003648">
    <property type="protein sequence ID" value="CAF3794178.1"/>
    <property type="molecule type" value="Genomic_DNA"/>
</dbReference>
<proteinExistence type="inferred from homology"/>
<reference evidence="11" key="1">
    <citation type="submission" date="2021-02" db="EMBL/GenBank/DDBJ databases">
        <authorList>
            <person name="Nowell W R."/>
        </authorList>
    </citation>
    <scope>NUCLEOTIDE SEQUENCE</scope>
</reference>
<evidence type="ECO:0000256" key="6">
    <source>
        <dbReference type="ARBA" id="ARBA00022729"/>
    </source>
</evidence>
<evidence type="ECO:0000313" key="11">
    <source>
        <dbReference type="EMBL" id="CAF1022808.1"/>
    </source>
</evidence>
<organism evidence="11 13">
    <name type="scientific">Didymodactylos carnosus</name>
    <dbReference type="NCBI Taxonomy" id="1234261"/>
    <lineage>
        <taxon>Eukaryota</taxon>
        <taxon>Metazoa</taxon>
        <taxon>Spiralia</taxon>
        <taxon>Gnathifera</taxon>
        <taxon>Rotifera</taxon>
        <taxon>Eurotatoria</taxon>
        <taxon>Bdelloidea</taxon>
        <taxon>Philodinida</taxon>
        <taxon>Philodinidae</taxon>
        <taxon>Didymodactylos</taxon>
    </lineage>
</organism>
<name>A0A814IAA3_9BILA</name>
<keyword evidence="13" id="KW-1185">Reference proteome</keyword>
<dbReference type="PANTHER" id="PTHR10030:SF37">
    <property type="entry name" value="ALPHA-L-FUCOSIDASE-RELATED"/>
    <property type="match status" value="1"/>
</dbReference>
<dbReference type="GO" id="GO:0005764">
    <property type="term" value="C:lysosome"/>
    <property type="evidence" value="ECO:0007669"/>
    <property type="project" value="TreeGrafter"/>
</dbReference>
<evidence type="ECO:0000259" key="9">
    <source>
        <dbReference type="Pfam" id="PF01120"/>
    </source>
</evidence>
<dbReference type="Pfam" id="PF16757">
    <property type="entry name" value="Fucosidase_C"/>
    <property type="match status" value="1"/>
</dbReference>
<dbReference type="GO" id="GO:0006004">
    <property type="term" value="P:fucose metabolic process"/>
    <property type="evidence" value="ECO:0007669"/>
    <property type="project" value="InterPro"/>
</dbReference>
<dbReference type="Pfam" id="PF01120">
    <property type="entry name" value="Alpha_L_fucos"/>
    <property type="match status" value="2"/>
</dbReference>
<dbReference type="InterPro" id="IPR016286">
    <property type="entry name" value="FUC_metazoa-typ"/>
</dbReference>
<dbReference type="EC" id="3.2.1.51" evidence="5"/>
<evidence type="ECO:0000259" key="10">
    <source>
        <dbReference type="Pfam" id="PF16757"/>
    </source>
</evidence>
<accession>A0A814IAA3</accession>
<dbReference type="PANTHER" id="PTHR10030">
    <property type="entry name" value="ALPHA-L-FUCOSIDASE"/>
    <property type="match status" value="1"/>
</dbReference>
<evidence type="ECO:0000256" key="1">
    <source>
        <dbReference type="ARBA" id="ARBA00000321"/>
    </source>
</evidence>
<evidence type="ECO:0000256" key="3">
    <source>
        <dbReference type="ARBA" id="ARBA00004071"/>
    </source>
</evidence>
<dbReference type="Proteomes" id="UP000681722">
    <property type="component" value="Unassembled WGS sequence"/>
</dbReference>
<keyword evidence="6" id="KW-0732">Signal</keyword>
<feature type="domain" description="Glycoside hydrolase family 29 N-terminal" evidence="9">
    <location>
        <begin position="184"/>
        <end position="282"/>
    </location>
</feature>
<dbReference type="InterPro" id="IPR031919">
    <property type="entry name" value="Fucosidase_C"/>
</dbReference>
<dbReference type="InterPro" id="IPR057739">
    <property type="entry name" value="Glyco_hydro_29_N"/>
</dbReference>
<evidence type="ECO:0000256" key="8">
    <source>
        <dbReference type="ARBA" id="ARBA00023295"/>
    </source>
</evidence>
<dbReference type="SMART" id="SM00812">
    <property type="entry name" value="Alpha_L_fucos"/>
    <property type="match status" value="1"/>
</dbReference>
<keyword evidence="7" id="KW-0378">Hydrolase</keyword>
<dbReference type="AlphaFoldDB" id="A0A814IAA3"/>
<protein>
    <recommendedName>
        <fullName evidence="5">alpha-L-fucosidase</fullName>
        <ecNumber evidence="5">3.2.1.51</ecNumber>
    </recommendedName>
</protein>
<dbReference type="Gene3D" id="3.20.20.80">
    <property type="entry name" value="Glycosidases"/>
    <property type="match status" value="2"/>
</dbReference>
<dbReference type="InterPro" id="IPR013780">
    <property type="entry name" value="Glyco_hydro_b"/>
</dbReference>
<dbReference type="OrthoDB" id="6039950at2759"/>
<dbReference type="SUPFAM" id="SSF51445">
    <property type="entry name" value="(Trans)glycosidases"/>
    <property type="match status" value="1"/>
</dbReference>
<dbReference type="PROSITE" id="PS00385">
    <property type="entry name" value="ALPHA_L_FUCOSIDASE"/>
    <property type="match status" value="1"/>
</dbReference>
<evidence type="ECO:0000256" key="2">
    <source>
        <dbReference type="ARBA" id="ARBA00000419"/>
    </source>
</evidence>
<comment type="catalytic activity">
    <reaction evidence="1">
        <text>a neolactoside IV(2)-alpha-Fuc-nLc4Cer(d18:1(4E)) + H2O = a neolactoside nLc4Cer(d18:1(4E)) + L-fucose</text>
        <dbReference type="Rhea" id="RHEA:48224"/>
        <dbReference type="ChEBI" id="CHEBI:2181"/>
        <dbReference type="ChEBI" id="CHEBI:15377"/>
        <dbReference type="ChEBI" id="CHEBI:17006"/>
        <dbReference type="ChEBI" id="CHEBI:28691"/>
    </reaction>
    <physiologicalReaction direction="left-to-right" evidence="1">
        <dbReference type="Rhea" id="RHEA:48225"/>
    </physiologicalReaction>
</comment>
<evidence type="ECO:0000256" key="7">
    <source>
        <dbReference type="ARBA" id="ARBA00022801"/>
    </source>
</evidence>
<comment type="catalytic activity">
    <reaction evidence="2">
        <text>a neolactoside IV(2)-alpha-Fuc-nLc4Cer(d18:0) + H2O = a neolactoside nLc4Cer(d18:0) + L-fucose</text>
        <dbReference type="Rhea" id="RHEA:49308"/>
        <dbReference type="ChEBI" id="CHEBI:2181"/>
        <dbReference type="ChEBI" id="CHEBI:15377"/>
        <dbReference type="ChEBI" id="CHEBI:91119"/>
        <dbReference type="ChEBI" id="CHEBI:91121"/>
    </reaction>
    <physiologicalReaction direction="left-to-right" evidence="2">
        <dbReference type="Rhea" id="RHEA:49309"/>
    </physiologicalReaction>
</comment>
<comment type="similarity">
    <text evidence="4">Belongs to the glycosyl hydrolase 29 family.</text>
</comment>
<keyword evidence="8" id="KW-0326">Glycosidase</keyword>
<gene>
    <name evidence="11" type="ORF">GPM918_LOCUS14872</name>
    <name evidence="12" type="ORF">SRO942_LOCUS14872</name>
</gene>
<evidence type="ECO:0000256" key="5">
    <source>
        <dbReference type="ARBA" id="ARBA00012662"/>
    </source>
</evidence>
<dbReference type="InterPro" id="IPR000933">
    <property type="entry name" value="Glyco_hydro_29"/>
</dbReference>
<comment type="function">
    <text evidence="3">Alpha-L-fucosidase is responsible for hydrolyzing the alpha-1,6-linked fucose joined to the reducing-end N-acetylglucosamine of the carbohydrate moieties of glycoproteins.</text>
</comment>
<comment type="caution">
    <text evidence="11">The sequence shown here is derived from an EMBL/GenBank/DDBJ whole genome shotgun (WGS) entry which is preliminary data.</text>
</comment>
<evidence type="ECO:0000313" key="12">
    <source>
        <dbReference type="EMBL" id="CAF3794178.1"/>
    </source>
</evidence>
<dbReference type="PRINTS" id="PR00741">
    <property type="entry name" value="GLHYDRLASE29"/>
</dbReference>
<feature type="domain" description="Alpha-L-fucosidase C-terminal" evidence="10">
    <location>
        <begin position="293"/>
        <end position="382"/>
    </location>
</feature>
<evidence type="ECO:0000313" key="13">
    <source>
        <dbReference type="Proteomes" id="UP000663829"/>
    </source>
</evidence>
<evidence type="ECO:0000256" key="4">
    <source>
        <dbReference type="ARBA" id="ARBA00007951"/>
    </source>
</evidence>
<dbReference type="EMBL" id="CAJNOQ010003648">
    <property type="protein sequence ID" value="CAF1022808.1"/>
    <property type="molecule type" value="Genomic_DNA"/>
</dbReference>
<dbReference type="Gene3D" id="2.60.40.1180">
    <property type="entry name" value="Golgi alpha-mannosidase II"/>
    <property type="match status" value="1"/>
</dbReference>